<proteinExistence type="evidence at protein level"/>
<feature type="region of interest" description="Disordered" evidence="7">
    <location>
        <begin position="849"/>
        <end position="1066"/>
    </location>
</feature>
<dbReference type="OrthoDB" id="8188647at2759"/>
<reference evidence="10" key="11">
    <citation type="journal article" date="2015" name="G3 (Bethesda)">
        <title>Gene Model Annotations for Drosophila melanogaster: Impact of High-Throughput Data.</title>
        <authorList>
            <consortium name="FlyBase Consortium"/>
            <person name="Matthews B.B."/>
            <person name="Dos Santos G."/>
            <person name="Crosby M.A."/>
            <person name="Emmert D.B."/>
            <person name="St Pierre S.E."/>
            <person name="Gramates L.S."/>
            <person name="Zhou P."/>
            <person name="Schroeder A.J."/>
            <person name="Falls K."/>
            <person name="Strelets V."/>
            <person name="Russo S.M."/>
            <person name="Gelbart W.M."/>
            <person name="null"/>
        </authorList>
    </citation>
    <scope>NUCLEOTIDE SEQUENCE</scope>
</reference>
<reference evidence="10 12" key="5">
    <citation type="journal article" date="2002" name="Genome Biol.">
        <title>Heterochromatic sequences in a Drosophila whole-genome shotgun assembly.</title>
        <authorList>
            <person name="Hoskins R.A."/>
            <person name="Smith C.D."/>
            <person name="Carlson J.W."/>
            <person name="Carvalho A.B."/>
            <person name="Halpern A."/>
            <person name="Kaminker J.S."/>
            <person name="Kennedy C."/>
            <person name="Mungall C.J."/>
            <person name="Sullivan B.A."/>
            <person name="Sutton G.G."/>
            <person name="Yasuhara J.C."/>
            <person name="Wakimoto B.T."/>
            <person name="Myers E.W."/>
            <person name="Celniker S.E."/>
            <person name="Rubin G.M."/>
            <person name="Karpen G.H."/>
        </authorList>
    </citation>
    <scope>NUCLEOTIDE SEQUENCE [LARGE SCALE GENOMIC DNA]</scope>
    <source>
        <strain evidence="12">Berkeley</strain>
    </source>
</reference>
<comment type="subcellular location">
    <subcellularLocation>
        <location evidence="1">Membrane</location>
        <topology evidence="1">Multi-pass membrane protein</topology>
    </subcellularLocation>
</comment>
<feature type="compositionally biased region" description="Basic and acidic residues" evidence="7">
    <location>
        <begin position="891"/>
        <end position="900"/>
    </location>
</feature>
<dbReference type="GeneID" id="246493"/>
<dbReference type="AGR" id="FB:FBgn0259210"/>
<comment type="similarity">
    <text evidence="2">Belongs to the prominin family.</text>
</comment>
<keyword evidence="12" id="KW-1185">Reference proteome</keyword>
<evidence type="ECO:0000313" key="9">
    <source>
        <dbReference type="EMBL" id="ABK30916.1"/>
    </source>
</evidence>
<keyword evidence="13" id="KW-1267">Proteomics identification</keyword>
<dbReference type="PANTHER" id="PTHR11238">
    <property type="entry name" value="PROMININ ISOFORM D-RELATED"/>
    <property type="match status" value="1"/>
</dbReference>
<accession>A0AVW1</accession>
<feature type="transmembrane region" description="Helical" evidence="8">
    <location>
        <begin position="461"/>
        <end position="485"/>
    </location>
</feature>
<dbReference type="EMBL" id="AE013599">
    <property type="protein sequence ID" value="ACL83206.1"/>
    <property type="molecule type" value="Genomic_DNA"/>
</dbReference>
<keyword evidence="3 8" id="KW-0812">Transmembrane</keyword>
<evidence type="ECO:0000313" key="12">
    <source>
        <dbReference type="Proteomes" id="UP000000803"/>
    </source>
</evidence>
<reference evidence="10" key="12">
    <citation type="journal article" date="2015" name="G3 (Bethesda)">
        <title>Gene Model Annotations for Drosophila melanogaster: The Rule-Benders.</title>
        <authorList>
            <consortium name="FlyBase Consortium"/>
            <person name="Crosby M.A."/>
            <person name="Gramates L.S."/>
            <person name="Dos Santos G."/>
            <person name="Matthews B.B."/>
            <person name="St Pierre S.E."/>
            <person name="Zhou P."/>
            <person name="Schroeder A.J."/>
            <person name="Falls K."/>
            <person name="Emmert D.B."/>
            <person name="Russo S.M."/>
            <person name="Gelbart W.M."/>
            <person name="null"/>
        </authorList>
    </citation>
    <scope>NUCLEOTIDE SEQUENCE</scope>
</reference>
<feature type="transmembrane region" description="Helical" evidence="8">
    <location>
        <begin position="123"/>
        <end position="146"/>
    </location>
</feature>
<evidence type="ECO:0000256" key="6">
    <source>
        <dbReference type="ARBA" id="ARBA00023180"/>
    </source>
</evidence>
<reference evidence="9" key="8">
    <citation type="submission" date="2006-10" db="EMBL/GenBank/DDBJ databases">
        <authorList>
            <person name="Stapleton M."/>
            <person name="Carlson J."/>
            <person name="Frise E."/>
            <person name="Kapadia B."/>
            <person name="Park S."/>
            <person name="Wan K."/>
            <person name="Yu C."/>
            <person name="Celniker S."/>
        </authorList>
    </citation>
    <scope>NUCLEOTIDE SEQUENCE</scope>
</reference>
<evidence type="ECO:0000313" key="11">
    <source>
        <dbReference type="FlyBase" id="FBgn0259210"/>
    </source>
</evidence>
<dbReference type="BioGRID-ORCS" id="246493">
    <property type="hits" value="0 hits in 3 CRISPR screens"/>
</dbReference>
<evidence type="ECO:0000256" key="2">
    <source>
        <dbReference type="ARBA" id="ARBA00006058"/>
    </source>
</evidence>
<reference evidence="10 12" key="9">
    <citation type="journal article" date="2007" name="Science">
        <title>The Release 5.1 annotation of Drosophila melanogaster heterochromatin.</title>
        <authorList>
            <person name="Smith C.D."/>
            <person name="Shu S."/>
            <person name="Mungall C.J."/>
            <person name="Karpen G.H."/>
        </authorList>
    </citation>
    <scope>NUCLEOTIDE SEQUENCE [LARGE SCALE GENOMIC DNA]</scope>
    <source>
        <strain evidence="12">Berkeley</strain>
    </source>
</reference>
<feature type="compositionally biased region" description="Acidic residues" evidence="7">
    <location>
        <begin position="918"/>
        <end position="927"/>
    </location>
</feature>
<evidence type="ECO:0000256" key="4">
    <source>
        <dbReference type="ARBA" id="ARBA00022989"/>
    </source>
</evidence>
<dbReference type="CTD" id="246493"/>
<reference evidence="10 12" key="1">
    <citation type="journal article" date="2000" name="Science">
        <title>The genome sequence of Drosophila melanogaster.</title>
        <authorList>
            <person name="Adams M.D."/>
            <person name="Celniker S.E."/>
            <person name="Holt R.A."/>
            <person name="Evans C.A."/>
            <person name="Gocayne J.D."/>
            <person name="Amanatides P.G."/>
            <person name="Scherer S.E."/>
            <person name="Li P.W."/>
            <person name="Hoskins R.A."/>
            <person name="Galle R.F."/>
            <person name="George R.A."/>
            <person name="Lewis S.E."/>
            <person name="Richards S."/>
            <person name="Ashburner M."/>
            <person name="Henderson S.N."/>
            <person name="Sutton G.G."/>
            <person name="Wortman J.R."/>
            <person name="Yandell M.D."/>
            <person name="Zhang Q."/>
            <person name="Chen L.X."/>
            <person name="Brandon R.C."/>
            <person name="Rogers Y.H."/>
            <person name="Blazej R.G."/>
            <person name="Champe M."/>
            <person name="Pfeiffer B.D."/>
            <person name="Wan K.H."/>
            <person name="Doyle C."/>
            <person name="Baxter E.G."/>
            <person name="Helt G."/>
            <person name="Nelson C.R."/>
            <person name="Gabor G.L."/>
            <person name="Abril J.F."/>
            <person name="Agbayani A."/>
            <person name="An H.J."/>
            <person name="Andrews-Pfannkoch C."/>
            <person name="Baldwin D."/>
            <person name="Ballew R.M."/>
            <person name="Basu A."/>
            <person name="Baxendale J."/>
            <person name="Bayraktaroglu L."/>
            <person name="Beasley E.M."/>
            <person name="Beeson K.Y."/>
            <person name="Benos P.V."/>
            <person name="Berman B.P."/>
            <person name="Bhandari D."/>
            <person name="Bolshakov S."/>
            <person name="Borkova D."/>
            <person name="Botchan M.R."/>
            <person name="Bouck J."/>
            <person name="Brokstein P."/>
            <person name="Brottier P."/>
            <person name="Burtis K.C."/>
            <person name="Busam D.A."/>
            <person name="Butler H."/>
            <person name="Cadieu E."/>
            <person name="Center A."/>
            <person name="Chandra I."/>
            <person name="Cherry J.M."/>
            <person name="Cawley S."/>
            <person name="Dahlke C."/>
            <person name="Davenport L.B."/>
            <person name="Davies P."/>
            <person name="de Pablos B."/>
            <person name="Delcher A."/>
            <person name="Deng Z."/>
            <person name="Mays A.D."/>
            <person name="Dew I."/>
            <person name="Dietz S.M."/>
            <person name="Dodson K."/>
            <person name="Doup L.E."/>
            <person name="Downes M."/>
            <person name="Dugan-Rocha S."/>
            <person name="Dunkov B.C."/>
            <person name="Dunn P."/>
            <person name="Durbin K.J."/>
            <person name="Evangelista C.C."/>
            <person name="Ferraz C."/>
            <person name="Ferriera S."/>
            <person name="Fleischmann W."/>
            <person name="Fosler C."/>
            <person name="Gabrielian A.E."/>
            <person name="Garg N.S."/>
            <person name="Gelbart W.M."/>
            <person name="Glasser K."/>
            <person name="Glodek A."/>
            <person name="Gong F."/>
            <person name="Gorrell J.H."/>
            <person name="Gu Z."/>
            <person name="Guan P."/>
            <person name="Harris M."/>
            <person name="Harris N.L."/>
            <person name="Harvey D."/>
            <person name="Heiman T.J."/>
            <person name="Hernandez J.R."/>
            <person name="Houck J."/>
            <person name="Hostin D."/>
            <person name="Houston K.A."/>
            <person name="Howland T.J."/>
            <person name="Wei M.H."/>
            <person name="Ibegwam C."/>
            <person name="Jalali M."/>
            <person name="Kalush F."/>
            <person name="Karpen G.H."/>
            <person name="Ke Z."/>
            <person name="Kennison J.A."/>
            <person name="Ketchum K.A."/>
            <person name="Kimmel B.E."/>
            <person name="Kodira C.D."/>
            <person name="Kraft C."/>
            <person name="Kravitz S."/>
            <person name="Kulp D."/>
            <person name="Lai Z."/>
            <person name="Lasko P."/>
            <person name="Lei Y."/>
            <person name="Levitsky A.A."/>
            <person name="Li J."/>
            <person name="Li Z."/>
            <person name="Liang Y."/>
            <person name="Lin X."/>
            <person name="Liu X."/>
            <person name="Mattei B."/>
            <person name="McIntosh T.C."/>
            <person name="McLeod M.P."/>
            <person name="McPherson D."/>
            <person name="Merkulov G."/>
            <person name="Milshina N.V."/>
            <person name="Mobarry C."/>
            <person name="Morris J."/>
            <person name="Moshrefi A."/>
            <person name="Mount S.M."/>
            <person name="Moy M."/>
            <person name="Murphy B."/>
            <person name="Murphy L."/>
            <person name="Muzny D.M."/>
            <person name="Nelson D.L."/>
            <person name="Nelson D.R."/>
            <person name="Nelson K.A."/>
            <person name="Nixon K."/>
            <person name="Nusskern D.R."/>
            <person name="Pacleb J.M."/>
            <person name="Palazzolo M."/>
            <person name="Pittman G.S."/>
            <person name="Pan S."/>
            <person name="Pollard J."/>
            <person name="Puri V."/>
            <person name="Reese M.G."/>
            <person name="Reinert K."/>
            <person name="Remington K."/>
            <person name="Saunders R.D."/>
            <person name="Scheeler F."/>
            <person name="Shen H."/>
            <person name="Shue B.C."/>
            <person name="Siden-Kiamos I."/>
            <person name="Simpson M."/>
            <person name="Skupski M.P."/>
            <person name="Smith T."/>
            <person name="Spier E."/>
            <person name="Spradling A.C."/>
            <person name="Stapleton M."/>
            <person name="Strong R."/>
            <person name="Sun E."/>
            <person name="Svirskas R."/>
            <person name="Tector C."/>
            <person name="Turner R."/>
            <person name="Venter E."/>
            <person name="Wang A.H."/>
            <person name="Wang X."/>
            <person name="Wang Z.Y."/>
            <person name="Wassarman D.A."/>
            <person name="Weinstock G.M."/>
            <person name="Weissenbach J."/>
            <person name="Williams S.M."/>
            <person name="WoodageT"/>
            <person name="Worley K.C."/>
            <person name="Wu D."/>
            <person name="Yang S."/>
            <person name="Yao Q.A."/>
            <person name="Ye J."/>
            <person name="Yeh R.F."/>
            <person name="Zaveri J.S."/>
            <person name="Zhan M."/>
            <person name="Zhang G."/>
            <person name="Zhao Q."/>
            <person name="Zheng L."/>
            <person name="Zheng X.H."/>
            <person name="Zhong F.N."/>
            <person name="Zhong W."/>
            <person name="Zhou X."/>
            <person name="Zhu S."/>
            <person name="Zhu X."/>
            <person name="Smith H.O."/>
            <person name="Gibbs R.A."/>
            <person name="Myers E.W."/>
            <person name="Rubin G.M."/>
            <person name="Venter J.C."/>
        </authorList>
    </citation>
    <scope>NUCLEOTIDE SEQUENCE [LARGE SCALE GENOMIC DNA]</scope>
    <source>
        <strain evidence="12">Berkeley</strain>
    </source>
</reference>
<dbReference type="FlyBase" id="FBgn0259210">
    <property type="gene designation" value="prom"/>
</dbReference>
<feature type="compositionally biased region" description="Basic and acidic residues" evidence="7">
    <location>
        <begin position="941"/>
        <end position="967"/>
    </location>
</feature>
<reference evidence="10" key="7">
    <citation type="submission" date="2006-08" db="EMBL/GenBank/DDBJ databases">
        <authorList>
            <person name="Celniker S."/>
            <person name="Carlson J."/>
            <person name="Wan K."/>
            <person name="Frise E."/>
            <person name="Hoskins R."/>
            <person name="Park S."/>
            <person name="Svirskas R."/>
            <person name="Rubin G."/>
        </authorList>
    </citation>
    <scope>NUCLEOTIDE SEQUENCE</scope>
</reference>
<keyword evidence="5 8" id="KW-0472">Membrane</keyword>
<dbReference type="AlphaFoldDB" id="A0AVW1"/>
<dbReference type="VEuPathDB" id="VectorBase:FBgn0259210"/>
<dbReference type="GO" id="GO:0016020">
    <property type="term" value="C:membrane"/>
    <property type="evidence" value="ECO:0000255"/>
    <property type="project" value="FlyBase"/>
</dbReference>
<sequence>MDQRNLTLPTPAATTIMSSSSAAMSAGFASLGGPTTSALTGSTIALATTTTTAPPTTTPATFFTYSIPGMDIAPGPFIFTYVSEFLSLITPEELPLDSIRDVLHKNTSLLDFASNAIKIESGFIALMSVFAILALVPLIATCAWCCGRRSTQEEVDHIRNAPCHIRDESLEESLRCRKSAGLVTLWVVFILLTLSDFSIFYANSRLSAGIEMTPEMVKSAVHDVEVFLKDTHLQIKQKLDNGFHVSVERVVKDLEDVDVLLGEPIQAEISAHTGLELAYDSLTTLSLANAELIYRVLMLQETVGRALKLSQEAAARMEELQIQLSVLQRQCTYRDRPLCDTLRIRSFEENGVVDALKTLQEDQSIFRMRYLGEIEFGATVKNLTSEVGVSRSIFSNFPQQVKHDTAYERNYTLEQLASIRHRTTANAQQLTSTVNGLLRRLEDTWSSLQPAYNELKEWADAYWSVGWIAGTVIVWVMLFMLMSYCCFLCESNAKSGVVFFIAVMLICLASICLTIFGVFSLAVGGNAEVFVCRSLYDEDYNMLGKLLDKPGYAYAREPQTGIIGELLRPVGVNRSVVNVGLGQALRGCEQNQASYNVFQLDAFVNTSKIADLRQFPKVSTAIDAISVSGRTLLSLTQSVQNILDNMLQTSSFNLTTYRSSVGAPTPEKDLATFIDQMQRVALQIQDVATSSRMTTLGSRSKRLQASILQPLENLQNEILYHLTALELQRDPWAKQVNQTLNHLKSIQSYLENKAGEICHNMTRDYRDRLKAYLTTSKATMESQLGDTTTKCRPFYDTFDASRTFLCRNMVDFINGLTFFIFLTLLLWAIGTPVGLNLITVQTRLNVMQAAQARSKGRHRRSDRSPEHEQRSGSRGRKKQRTSSSATSGRSGKRDQSRERSTSSTARPKPPLRRTATEETLDLADEESTPSRQQQQQPPPQRRQESDRERVRERDQRSRERELSRGRDASAMNTPVRSRSRQQLQRTGTDEFDLDDSDAYGAGGHLDADVAAARRTPPRGAPPPPPPPAAGLNSDRTVRWNEDETEDFDFEEVDAPKSPMYLSHNLQ</sequence>
<evidence type="ECO:0000256" key="3">
    <source>
        <dbReference type="ARBA" id="ARBA00022692"/>
    </source>
</evidence>
<evidence type="ECO:0000313" key="10">
    <source>
        <dbReference type="EMBL" id="ACL83206.1"/>
    </source>
</evidence>
<dbReference type="Pfam" id="PF05478">
    <property type="entry name" value="Prominin"/>
    <property type="match status" value="1"/>
</dbReference>
<dbReference type="RefSeq" id="NP_001137753.1">
    <property type="nucleotide sequence ID" value="NM_001144281.2"/>
</dbReference>
<reference evidence="10" key="15">
    <citation type="submission" date="2020-05" db="EMBL/GenBank/DDBJ databases">
        <title>Drosophila melanogaster release 4 sequence.</title>
        <authorList>
            <consortium name="Berkeley Drosophila Genome Project"/>
            <person name="Celniker S."/>
            <person name="Carlson J."/>
            <person name="Wan K."/>
            <person name="Pfeiffer B."/>
            <person name="Frise E."/>
            <person name="George R."/>
            <person name="Hoskins R."/>
            <person name="Stapleton M."/>
            <person name="Pacleb J."/>
            <person name="Park S."/>
            <person name="Svirskas R."/>
            <person name="Smith E."/>
            <person name="Yu C."/>
            <person name="Rubin G."/>
        </authorList>
    </citation>
    <scope>NUCLEOTIDE SEQUENCE</scope>
</reference>
<reference evidence="10 12" key="3">
    <citation type="journal article" date="2002" name="Genome Biol.">
        <title>Annotation of the Drosophila melanogaster euchromatic genome: a systematic review.</title>
        <authorList>
            <person name="Misra S."/>
            <person name="Crosby M.A."/>
            <person name="Mungall C.J."/>
            <person name="Matthews B.B."/>
            <person name="Campbell K.S."/>
            <person name="Hradecky P."/>
            <person name="Huang Y."/>
            <person name="Kaminker J.S."/>
            <person name="Millburn G.H."/>
            <person name="Prochnik S.E."/>
            <person name="Smith C.D."/>
            <person name="Tupy J.L."/>
            <person name="Whitfied E.J."/>
            <person name="Bayraktaroglu L."/>
            <person name="Berman B.P."/>
            <person name="Bettencourt B.R."/>
            <person name="Celniker S.E."/>
            <person name="de Grey A.D."/>
            <person name="Drysdale R.A."/>
            <person name="Harris N.L."/>
            <person name="Richter J."/>
            <person name="Russo S."/>
            <person name="Schroeder A.J."/>
            <person name="Shu S.Q."/>
            <person name="Stapleton M."/>
            <person name="Yamada C."/>
            <person name="Ashburner M."/>
            <person name="Gelbart W.M."/>
            <person name="Rubin G.M."/>
            <person name="Lewis S.E."/>
        </authorList>
    </citation>
    <scope>GENOME REANNOTATION</scope>
    <source>
        <strain evidence="12">Berkeley</strain>
    </source>
</reference>
<dbReference type="KEGG" id="dme:Dmel_CG42310"/>
<reference evidence="10 12" key="6">
    <citation type="journal article" date="2005" name="PLoS Comput. Biol.">
        <title>Combined evidence annotation of transposable elements in genome sequences.</title>
        <authorList>
            <person name="Quesneville H."/>
            <person name="Bergman C.M."/>
            <person name="Andrieu O."/>
            <person name="Autard D."/>
            <person name="Nouaud D."/>
            <person name="Ashburner M."/>
            <person name="Anxolabehere D."/>
        </authorList>
    </citation>
    <scope>NUCLEOTIDE SEQUENCE [LARGE SCALE GENOMIC DNA]</scope>
    <source>
        <strain evidence="12">Berkeley</strain>
    </source>
</reference>
<reference evidence="10 12" key="4">
    <citation type="journal article" date="2002" name="Genome Biol.">
        <title>The transposable elements of the Drosophila melanogaster euchromatin: a genomics perspective.</title>
        <authorList>
            <person name="Kaminker J.S."/>
            <person name="Bergman C.M."/>
            <person name="Kronmiller B."/>
            <person name="Carlson J."/>
            <person name="Svirskas R."/>
            <person name="Patel S."/>
            <person name="Frise E."/>
            <person name="Wheeler D.A."/>
            <person name="Lewis S.E."/>
            <person name="Rubin G.M."/>
            <person name="Ashburner M."/>
            <person name="Celniker S.E."/>
        </authorList>
    </citation>
    <scope>NUCLEOTIDE SEQUENCE [LARGE SCALE GENOMIC DNA]</scope>
    <source>
        <strain evidence="12">Berkeley</strain>
    </source>
</reference>
<organism evidence="9">
    <name type="scientific">Drosophila melanogaster</name>
    <name type="common">Fruit fly</name>
    <dbReference type="NCBI Taxonomy" id="7227"/>
    <lineage>
        <taxon>Eukaryota</taxon>
        <taxon>Metazoa</taxon>
        <taxon>Ecdysozoa</taxon>
        <taxon>Arthropoda</taxon>
        <taxon>Hexapoda</taxon>
        <taxon>Insecta</taxon>
        <taxon>Pterygota</taxon>
        <taxon>Neoptera</taxon>
        <taxon>Endopterygota</taxon>
        <taxon>Diptera</taxon>
        <taxon>Brachycera</taxon>
        <taxon>Muscomorpha</taxon>
        <taxon>Ephydroidea</taxon>
        <taxon>Drosophilidae</taxon>
        <taxon>Drosophila</taxon>
        <taxon>Sophophora</taxon>
    </lineage>
</organism>
<evidence type="ECO:0000256" key="8">
    <source>
        <dbReference type="SAM" id="Phobius"/>
    </source>
</evidence>
<feature type="compositionally biased region" description="Acidic residues" evidence="7">
    <location>
        <begin position="1042"/>
        <end position="1052"/>
    </location>
</feature>
<keyword evidence="6" id="KW-0325">Glycoprotein</keyword>
<feature type="transmembrane region" description="Helical" evidence="8">
    <location>
        <begin position="497"/>
        <end position="523"/>
    </location>
</feature>
<keyword evidence="4 8" id="KW-1133">Transmembrane helix</keyword>
<reference evidence="10 12" key="2">
    <citation type="journal article" date="2002" name="Genome Biol.">
        <title>Finishing a whole-genome shotgun: release 3 of the Drosophila melanogaster euchromatic genome sequence.</title>
        <authorList>
            <person name="Celniker S.E."/>
            <person name="Wheeler D.A."/>
            <person name="Kronmiller B."/>
            <person name="Carlson J.W."/>
            <person name="Halpern A."/>
            <person name="Patel S."/>
            <person name="Adams M."/>
            <person name="Champe M."/>
            <person name="Dugan S.P."/>
            <person name="Frise E."/>
            <person name="Hodgson A."/>
            <person name="George R.A."/>
            <person name="Hoskins R.A."/>
            <person name="Laverty T."/>
            <person name="Muzny D.M."/>
            <person name="Nelson C.R."/>
            <person name="Pacleb J.M."/>
            <person name="Park S."/>
            <person name="Pfeiffer B.D."/>
            <person name="Richards S."/>
            <person name="Sodergren E.J."/>
            <person name="Svirskas R."/>
            <person name="Tabor P.E."/>
            <person name="Wan K."/>
            <person name="Stapleton M."/>
            <person name="Sutton G.G."/>
            <person name="Venter C."/>
            <person name="Weinstock G."/>
            <person name="Scherer S.E."/>
            <person name="Myers E.W."/>
            <person name="Gibbs R.A."/>
            <person name="Rubin G.M."/>
        </authorList>
    </citation>
    <scope>NUCLEOTIDE SEQUENCE [LARGE SCALE GENOMIC DNA]</scope>
    <source>
        <strain evidence="12">Berkeley</strain>
    </source>
</reference>
<protein>
    <submittedName>
        <fullName evidence="9">IP13255p</fullName>
    </submittedName>
    <submittedName>
        <fullName evidence="10">Prominin, isoform B</fullName>
    </submittedName>
</protein>
<feature type="compositionally biased region" description="Pro residues" evidence="7">
    <location>
        <begin position="1018"/>
        <end position="1028"/>
    </location>
</feature>
<dbReference type="SMR" id="A0AVW1"/>
<evidence type="ECO:0000256" key="1">
    <source>
        <dbReference type="ARBA" id="ARBA00004141"/>
    </source>
</evidence>
<feature type="transmembrane region" description="Helical" evidence="8">
    <location>
        <begin position="816"/>
        <end position="838"/>
    </location>
</feature>
<feature type="compositionally biased region" description="Polar residues" evidence="7">
    <location>
        <begin position="970"/>
        <end position="986"/>
    </location>
</feature>
<dbReference type="Bgee" id="FBgn0259210">
    <property type="expression patterns" value="Expressed in outer photoreceptor cell (Drosophila) in insect head and 14 other cell types or tissues"/>
</dbReference>
<evidence type="ECO:0007829" key="13">
    <source>
        <dbReference type="PeptideAtlas" id="A0AVW1"/>
    </source>
</evidence>
<gene>
    <name evidence="10 11" type="primary">prom</name>
    <name evidence="10" type="synonym">CG30164</name>
    <name evidence="10" type="synonym">CG30165</name>
    <name evidence="10" type="synonym">CG30166</name>
    <name evidence="10" type="synonym">CG4556</name>
    <name evidence="10" type="synonym">Dmel\CG42310</name>
    <name evidence="10" type="synonym">eyc</name>
    <name evidence="10" type="synonym">Prom</name>
    <name evidence="10 11" type="ORF">CG42310</name>
    <name evidence="10" type="ORF">Dmel_CG42310</name>
</gene>
<dbReference type="Proteomes" id="UP000000803">
    <property type="component" value="Chromosome 2R"/>
</dbReference>
<dbReference type="InterPro" id="IPR008795">
    <property type="entry name" value="Prominin"/>
</dbReference>
<name>A0AVW1_DROME</name>
<dbReference type="ExpressionAtlas" id="A0AVW1">
    <property type="expression patterns" value="baseline and differential"/>
</dbReference>
<feature type="transmembrane region" description="Helical" evidence="8">
    <location>
        <begin position="180"/>
        <end position="202"/>
    </location>
</feature>
<dbReference type="PANTHER" id="PTHR11238:SF9">
    <property type="entry name" value="PROMININ, ISOFORM D"/>
    <property type="match status" value="1"/>
</dbReference>
<dbReference type="EMBL" id="BT029279">
    <property type="protein sequence ID" value="ABK30916.1"/>
    <property type="molecule type" value="mRNA"/>
</dbReference>
<feature type="compositionally biased region" description="Basic and acidic residues" evidence="7">
    <location>
        <begin position="862"/>
        <end position="871"/>
    </location>
</feature>
<evidence type="ECO:0000256" key="5">
    <source>
        <dbReference type="ARBA" id="ARBA00023136"/>
    </source>
</evidence>
<dbReference type="GO" id="GO:0042052">
    <property type="term" value="P:rhabdomere development"/>
    <property type="evidence" value="ECO:0000315"/>
    <property type="project" value="FlyBase"/>
</dbReference>
<evidence type="ECO:0000256" key="7">
    <source>
        <dbReference type="SAM" id="MobiDB-lite"/>
    </source>
</evidence>
<dbReference type="GO" id="GO:0035996">
    <property type="term" value="C:rhabdomere microvillus"/>
    <property type="evidence" value="ECO:0000314"/>
    <property type="project" value="FlyBase"/>
</dbReference>
<reference evidence="10" key="14">
    <citation type="submission" date="2020-04" db="EMBL/GenBank/DDBJ databases">
        <authorList>
            <consortium name="FlyBase"/>
        </authorList>
    </citation>
    <scope>NUCLEOTIDE SEQUENCE</scope>
</reference>
<reference evidence="10 12" key="10">
    <citation type="journal article" date="2007" name="Science">
        <title>Sequence finishing and mapping of Drosophila melanogaster heterochromatin.</title>
        <authorList>
            <person name="Hoskins R.A."/>
            <person name="Carlson J.W."/>
            <person name="Kennedy C."/>
            <person name="Acevedo D."/>
            <person name="Evans-Holm M."/>
            <person name="Frise E."/>
            <person name="Wan K.H."/>
            <person name="Park S."/>
            <person name="Mendez-Lago M."/>
            <person name="Rossi F."/>
            <person name="Villasante A."/>
            <person name="Dimitri P."/>
            <person name="Karpen G.H."/>
            <person name="Celniker S.E."/>
        </authorList>
    </citation>
    <scope>NUCLEOTIDE SEQUENCE [LARGE SCALE GENOMIC DNA]</scope>
    <source>
        <strain evidence="12">Berkeley</strain>
    </source>
</reference>
<reference evidence="10" key="13">
    <citation type="journal article" date="2015" name="Genome Res.">
        <title>The Release 6 reference sequence of the Drosophila melanogaster genome.</title>
        <authorList>
            <person name="Hoskins R.A."/>
            <person name="Carlson J.W."/>
            <person name="Wan K.H."/>
            <person name="Park S."/>
            <person name="Mendez I."/>
            <person name="Galle S.E."/>
            <person name="Booth B.W."/>
            <person name="Pfeiffer B.D."/>
            <person name="George R.A."/>
            <person name="Svirskas R."/>
            <person name="Krzywinski M."/>
            <person name="Schein J."/>
            <person name="Accardo M.C."/>
            <person name="Damia E."/>
            <person name="Messina G."/>
            <person name="Mendez-Lago M."/>
            <person name="de Pablos B."/>
            <person name="Demakova O.V."/>
            <person name="Andreyeva E.N."/>
            <person name="Boldyreva L.V."/>
            <person name="Marra M."/>
            <person name="Carvalho A.B."/>
            <person name="Dimitri P."/>
            <person name="Villasante A."/>
            <person name="Zhimulev I.F."/>
            <person name="Rubin G.M."/>
            <person name="Karpen G.H."/>
            <person name="Celniker S.E."/>
        </authorList>
    </citation>
    <scope>NUCLEOTIDE SEQUENCE</scope>
</reference>